<dbReference type="SUPFAM" id="SSF51126">
    <property type="entry name" value="Pectin lyase-like"/>
    <property type="match status" value="2"/>
</dbReference>
<evidence type="ECO:0008006" key="5">
    <source>
        <dbReference type="Google" id="ProtNLM"/>
    </source>
</evidence>
<comment type="caution">
    <text evidence="3">The sequence shown here is derived from an EMBL/GenBank/DDBJ whole genome shotgun (WGS) entry which is preliminary data.</text>
</comment>
<dbReference type="Proteomes" id="UP000294862">
    <property type="component" value="Unassembled WGS sequence"/>
</dbReference>
<reference evidence="3 4" key="1">
    <citation type="journal article" date="2015" name="Stand. Genomic Sci.">
        <title>Genomic Encyclopedia of Bacterial and Archaeal Type Strains, Phase III: the genomes of soil and plant-associated and newly described type strains.</title>
        <authorList>
            <person name="Whitman W.B."/>
            <person name="Woyke T."/>
            <person name="Klenk H.P."/>
            <person name="Zhou Y."/>
            <person name="Lilburn T.G."/>
            <person name="Beck B.J."/>
            <person name="De Vos P."/>
            <person name="Vandamme P."/>
            <person name="Eisen J.A."/>
            <person name="Garrity G."/>
            <person name="Hugenholtz P."/>
            <person name="Kyrpides N.C."/>
        </authorList>
    </citation>
    <scope>NUCLEOTIDE SEQUENCE [LARGE SCALE GENOMIC DNA]</scope>
    <source>
        <strain evidence="3 4">A3</strain>
    </source>
</reference>
<dbReference type="InterPro" id="IPR006626">
    <property type="entry name" value="PbH1"/>
</dbReference>
<evidence type="ECO:0000256" key="1">
    <source>
        <dbReference type="SAM" id="MobiDB-lite"/>
    </source>
</evidence>
<dbReference type="AlphaFoldDB" id="A0A4R2IE74"/>
<dbReference type="InterPro" id="IPR011050">
    <property type="entry name" value="Pectin_lyase_fold/virulence"/>
</dbReference>
<dbReference type="OrthoDB" id="5945231at2"/>
<organism evidence="3 4">
    <name type="scientific">Dokdonella fugitiva</name>
    <dbReference type="NCBI Taxonomy" id="328517"/>
    <lineage>
        <taxon>Bacteria</taxon>
        <taxon>Pseudomonadati</taxon>
        <taxon>Pseudomonadota</taxon>
        <taxon>Gammaproteobacteria</taxon>
        <taxon>Lysobacterales</taxon>
        <taxon>Rhodanobacteraceae</taxon>
        <taxon>Dokdonella</taxon>
    </lineage>
</organism>
<feature type="signal peptide" evidence="2">
    <location>
        <begin position="1"/>
        <end position="21"/>
    </location>
</feature>
<keyword evidence="4" id="KW-1185">Reference proteome</keyword>
<feature type="region of interest" description="Disordered" evidence="1">
    <location>
        <begin position="488"/>
        <end position="518"/>
    </location>
</feature>
<protein>
    <recommendedName>
        <fullName evidence="5">Outer membrane repeat protein</fullName>
    </recommendedName>
</protein>
<evidence type="ECO:0000313" key="4">
    <source>
        <dbReference type="Proteomes" id="UP000294862"/>
    </source>
</evidence>
<evidence type="ECO:0000256" key="2">
    <source>
        <dbReference type="SAM" id="SignalP"/>
    </source>
</evidence>
<gene>
    <name evidence="3" type="ORF">EV148_102438</name>
</gene>
<evidence type="ECO:0000313" key="3">
    <source>
        <dbReference type="EMBL" id="TCO42079.1"/>
    </source>
</evidence>
<dbReference type="RefSeq" id="WP_131995170.1">
    <property type="nucleotide sequence ID" value="NZ_SLWQ01000002.1"/>
</dbReference>
<feature type="chain" id="PRO_5020989638" description="Outer membrane repeat protein" evidence="2">
    <location>
        <begin position="22"/>
        <end position="769"/>
    </location>
</feature>
<accession>A0A4R2IE74</accession>
<sequence length="769" mass="78919">MILRFVLVLSASILSFGSARAAVYSVGADGSCTHTTIPAALAAAESHPGPDVIHIAYNQSYTAQAIAFTTSQEVELAGGFADCAQSAGNGSYTTIDGSGGAAEPVLRITANTGARVKLAYLAIRGGDEDGSDGGGVDFRGDGILEIRFSDITGNSGGSGGGIRAAGTGSNAGLVIGEHVWISNNTARYDGGGVWAAGLEMTMIEPDSLIYLNEATGTVVGGQVVGGRGGGLFLYGGSIDGHARIGSSGFNQTGPIASNTARRGGGICVYAGDDGFATLRMFSTSYDQRSKLQGNFASEGGGALYLYAEDRGGFLIGYAAAAYLRGVDIVDNASAHAPIAWVQETGGAFPVGYSAVFLNDDEPPMPGELPCPVGRPCSVVAGNVVQDGNGTPVDNPLVAVEDRNEFHLGSADVHDNHGRHLIRSRGDAATIFNSLVAGNVLSGNVVSASDGAGVTIESSTITGNVVGAAQVLDIDGDFQMQRSILWQPGRTSLHHSGGSSTSQNVVTSERGSLDGGNTPYVLEADPRFVDPVRGDYHLRAASPAVDFASSGAGPDLEGRARAVDLPIKANRMGTADLGAYERQALLPLVLNGEFDIDLNLWDEVTPGTTSRDGTQNATGAAGSGSIKVTLSDFPGFEVYGAAQCIHLPGPGRYLLNGWGRGGGSGAMRDGTSLRWELRRDGGEACNAGMADASGTHFLSASGSFVRPANPAVIDLAESDWTHNSSITILLRVVDNGTAAPPNNSATGWFDGITLGVEGDDVIFDDGFDPL</sequence>
<proteinExistence type="predicted"/>
<dbReference type="EMBL" id="SLWQ01000002">
    <property type="protein sequence ID" value="TCO42079.1"/>
    <property type="molecule type" value="Genomic_DNA"/>
</dbReference>
<keyword evidence="2" id="KW-0732">Signal</keyword>
<name>A0A4R2IE74_9GAMM</name>
<dbReference type="SMART" id="SM00710">
    <property type="entry name" value="PbH1"/>
    <property type="match status" value="5"/>
</dbReference>